<dbReference type="Pfam" id="PF04233">
    <property type="entry name" value="Phage_Mu_F"/>
    <property type="match status" value="1"/>
</dbReference>
<evidence type="ECO:0000313" key="1">
    <source>
        <dbReference type="EMBL" id="UUN96154.1"/>
    </source>
</evidence>
<protein>
    <submittedName>
        <fullName evidence="1">Minor capsid protein</fullName>
    </submittedName>
</protein>
<dbReference type="EMBL" id="CP092085">
    <property type="protein sequence ID" value="UUN96154.1"/>
    <property type="molecule type" value="Genomic_DNA"/>
</dbReference>
<dbReference type="NCBIfam" id="TIGR01641">
    <property type="entry name" value="phageSPP1_gp7"/>
    <property type="match status" value="1"/>
</dbReference>
<dbReference type="RefSeq" id="WP_198114559.1">
    <property type="nucleotide sequence ID" value="NZ_CP066121.1"/>
</dbReference>
<organism evidence="1 2">
    <name type="scientific">Acinetobacter bereziniae</name>
    <name type="common">Acinetobacter genomosp. 10</name>
    <dbReference type="NCBI Taxonomy" id="106648"/>
    <lineage>
        <taxon>Bacteria</taxon>
        <taxon>Pseudomonadati</taxon>
        <taxon>Pseudomonadota</taxon>
        <taxon>Gammaproteobacteria</taxon>
        <taxon>Moraxellales</taxon>
        <taxon>Moraxellaceae</taxon>
        <taxon>Acinetobacter</taxon>
    </lineage>
</organism>
<dbReference type="Proteomes" id="UP000644140">
    <property type="component" value="Chromosome"/>
</dbReference>
<sequence>MDQPTMLALFGQQPKKAIEYLEQKKVMPSQNWWQVQADAHDRAFVVAHMTQLDLLEDVRKSLIDAQKNGWDLKRWSEEIEPKMKQRGWWGKQDVMTEGGQKTVQLGSPYRLKTIYQTNMAQAYEAGRQSVMWDDNPLFPYMMYSAILDNKTRPRHRALHGVVMRKSDPAWSAIAAKNGYNCRCTNIELMQYDVDSNGYKVRDSKDGNFRIEQIDVYGGGVTQIARIDFPDLPAFSTDAGWVGRPTTLPTQQLFDKALVADPKIASKIINQVSQNQSVVQQYNDDVKKWIQSVDPKRPNNQMRTVGALDPVFVDALKKKDIALESAMIVVHDKYTLGHLDKNRKTHDREWFENIVSHLTEPHDLYIDTNDNTPLLVFDIQQDGKAYKLVLIINKSLNAKDETGTKQKIVGNLIRTIVVDNLVNFTNGRQYEFVASKK</sequence>
<dbReference type="AlphaFoldDB" id="A0A8I1DHQ8"/>
<name>A0A8I1DHQ8_ACIBZ</name>
<proteinExistence type="predicted"/>
<dbReference type="InterPro" id="IPR006528">
    <property type="entry name" value="Phage_head_morphogenesis_dom"/>
</dbReference>
<accession>A0A8I1DHQ8</accession>
<reference evidence="1" key="1">
    <citation type="submission" date="2022-02" db="EMBL/GenBank/DDBJ databases">
        <title>Characterization of Tn125 harboring carbapenem-resistant Acinetobacter bereziniae clinical isolates.</title>
        <authorList>
            <person name="Wong N.-K."/>
            <person name="Pan Q."/>
        </authorList>
    </citation>
    <scope>NUCLEOTIDE SEQUENCE</scope>
    <source>
        <strain evidence="1">GD03393</strain>
    </source>
</reference>
<gene>
    <name evidence="1" type="ORF">I9054_012240</name>
</gene>
<evidence type="ECO:0000313" key="2">
    <source>
        <dbReference type="Proteomes" id="UP000644140"/>
    </source>
</evidence>